<reference evidence="11 12" key="1">
    <citation type="submission" date="2022-03" db="EMBL/GenBank/DDBJ databases">
        <authorList>
            <person name="Macdonald S."/>
            <person name="Ahmed S."/>
            <person name="Newling K."/>
        </authorList>
    </citation>
    <scope>NUCLEOTIDE SEQUENCE [LARGE SCALE GENOMIC DNA]</scope>
</reference>
<evidence type="ECO:0000256" key="1">
    <source>
        <dbReference type="ARBA" id="ARBA00004141"/>
    </source>
</evidence>
<evidence type="ECO:0000256" key="4">
    <source>
        <dbReference type="ARBA" id="ARBA00022692"/>
    </source>
</evidence>
<evidence type="ECO:0000313" key="11">
    <source>
        <dbReference type="EMBL" id="CAH8332886.1"/>
    </source>
</evidence>
<dbReference type="InterPro" id="IPR032805">
    <property type="entry name" value="Wax_synthase_dom"/>
</dbReference>
<dbReference type="Proteomes" id="UP001642260">
    <property type="component" value="Unassembled WGS sequence"/>
</dbReference>
<keyword evidence="6" id="KW-0443">Lipid metabolism</keyword>
<keyword evidence="5 9" id="KW-1133">Transmembrane helix</keyword>
<feature type="transmembrane region" description="Helical" evidence="9">
    <location>
        <begin position="155"/>
        <end position="175"/>
    </location>
</feature>
<comment type="subcellular location">
    <subcellularLocation>
        <location evidence="1">Membrane</location>
        <topology evidence="1">Multi-pass membrane protein</topology>
    </subcellularLocation>
</comment>
<dbReference type="GO" id="GO:0006629">
    <property type="term" value="P:lipid metabolic process"/>
    <property type="evidence" value="ECO:0007669"/>
    <property type="project" value="UniProtKB-KW"/>
</dbReference>
<keyword evidence="8" id="KW-0012">Acyltransferase</keyword>
<keyword evidence="4 9" id="KW-0812">Transmembrane</keyword>
<dbReference type="PANTHER" id="PTHR31595:SF70">
    <property type="entry name" value="LONG-CHAIN-ALCOHOL O-FATTY-ACYLTRANSFERASE 3-RELATED"/>
    <property type="match status" value="1"/>
</dbReference>
<evidence type="ECO:0000313" key="12">
    <source>
        <dbReference type="Proteomes" id="UP001642260"/>
    </source>
</evidence>
<evidence type="ECO:0000256" key="7">
    <source>
        <dbReference type="ARBA" id="ARBA00023136"/>
    </source>
</evidence>
<dbReference type="Pfam" id="PF13813">
    <property type="entry name" value="MBOAT_2"/>
    <property type="match status" value="1"/>
</dbReference>
<feature type="transmembrane region" description="Helical" evidence="9">
    <location>
        <begin position="36"/>
        <end position="55"/>
    </location>
</feature>
<dbReference type="PANTHER" id="PTHR31595">
    <property type="entry name" value="LONG-CHAIN-ALCOHOL O-FATTY-ACYLTRANSFERASE 3-RELATED"/>
    <property type="match status" value="1"/>
</dbReference>
<evidence type="ECO:0000259" key="10">
    <source>
        <dbReference type="Pfam" id="PF13813"/>
    </source>
</evidence>
<dbReference type="InterPro" id="IPR044851">
    <property type="entry name" value="Wax_synthase"/>
</dbReference>
<accession>A0ABC8JLE2</accession>
<proteinExistence type="inferred from homology"/>
<feature type="transmembrane region" description="Helical" evidence="9">
    <location>
        <begin position="285"/>
        <end position="306"/>
    </location>
</feature>
<name>A0ABC8JLE2_ERUVS</name>
<evidence type="ECO:0000256" key="5">
    <source>
        <dbReference type="ARBA" id="ARBA00022989"/>
    </source>
</evidence>
<dbReference type="GO" id="GO:0016020">
    <property type="term" value="C:membrane"/>
    <property type="evidence" value="ECO:0007669"/>
    <property type="project" value="UniProtKB-SubCell"/>
</dbReference>
<evidence type="ECO:0000256" key="2">
    <source>
        <dbReference type="ARBA" id="ARBA00007282"/>
    </source>
</evidence>
<feature type="domain" description="Wax synthase" evidence="10">
    <location>
        <begin position="178"/>
        <end position="260"/>
    </location>
</feature>
<sequence>MGEVEEELTCFFKICVSTIVSVSYCYYVSPKIKPGVFRLLSVLPICALFFVHPLFLSSAHLTFITSSFTIHAIFKLILLAFDTGPLIPLPPNLIQFLCFTSFPIHPKQKQESQNFLPKVLYAAKVVVFGVVLHIFNHRQNMPPIILLGLYPSYIYLALEVLLTLLRVVVTITFGCQSEPIFNEPYLATSLQDFWGRRWNLTVSALLRWSVYGPVRRLCKNSEWSVMVGVLASFLVAGLSHEMLFFHINREAPTGQFTWFFVFHGVCLVAEGAVKKMARARGWVAIPVVSQLLTLGFIIMTSGWLFFPLFKRSGMMDRFANEYVLLLDYVKRQLYM</sequence>
<feature type="transmembrane region" description="Helical" evidence="9">
    <location>
        <begin position="115"/>
        <end position="135"/>
    </location>
</feature>
<evidence type="ECO:0000256" key="8">
    <source>
        <dbReference type="ARBA" id="ARBA00023315"/>
    </source>
</evidence>
<keyword evidence="12" id="KW-1185">Reference proteome</keyword>
<dbReference type="EMBL" id="CAKOAT010120488">
    <property type="protein sequence ID" value="CAH8332886.1"/>
    <property type="molecule type" value="Genomic_DNA"/>
</dbReference>
<evidence type="ECO:0000256" key="9">
    <source>
        <dbReference type="SAM" id="Phobius"/>
    </source>
</evidence>
<comment type="similarity">
    <text evidence="2">Belongs to the wax synthase family.</text>
</comment>
<comment type="caution">
    <text evidence="11">The sequence shown here is derived from an EMBL/GenBank/DDBJ whole genome shotgun (WGS) entry which is preliminary data.</text>
</comment>
<organism evidence="11 12">
    <name type="scientific">Eruca vesicaria subsp. sativa</name>
    <name type="common">Garden rocket</name>
    <name type="synonym">Eruca sativa</name>
    <dbReference type="NCBI Taxonomy" id="29727"/>
    <lineage>
        <taxon>Eukaryota</taxon>
        <taxon>Viridiplantae</taxon>
        <taxon>Streptophyta</taxon>
        <taxon>Embryophyta</taxon>
        <taxon>Tracheophyta</taxon>
        <taxon>Spermatophyta</taxon>
        <taxon>Magnoliopsida</taxon>
        <taxon>eudicotyledons</taxon>
        <taxon>Gunneridae</taxon>
        <taxon>Pentapetalae</taxon>
        <taxon>rosids</taxon>
        <taxon>malvids</taxon>
        <taxon>Brassicales</taxon>
        <taxon>Brassicaceae</taxon>
        <taxon>Brassiceae</taxon>
        <taxon>Eruca</taxon>
    </lineage>
</organism>
<dbReference type="GO" id="GO:0016746">
    <property type="term" value="F:acyltransferase activity"/>
    <property type="evidence" value="ECO:0007669"/>
    <property type="project" value="UniProtKB-KW"/>
</dbReference>
<dbReference type="InterPro" id="IPR017088">
    <property type="entry name" value="Wax_synthase_Magnoliopsida"/>
</dbReference>
<keyword evidence="3" id="KW-0808">Transferase</keyword>
<feature type="transmembrane region" description="Helical" evidence="9">
    <location>
        <begin position="256"/>
        <end position="273"/>
    </location>
</feature>
<protein>
    <recommendedName>
        <fullName evidence="10">Wax synthase domain-containing protein</fullName>
    </recommendedName>
</protein>
<dbReference type="AlphaFoldDB" id="A0ABC8JLE2"/>
<feature type="transmembrane region" description="Helical" evidence="9">
    <location>
        <begin position="223"/>
        <end position="244"/>
    </location>
</feature>
<dbReference type="PIRSF" id="PIRSF037006">
    <property type="entry name" value="Wax_synthase"/>
    <property type="match status" value="1"/>
</dbReference>
<evidence type="ECO:0000256" key="6">
    <source>
        <dbReference type="ARBA" id="ARBA00023098"/>
    </source>
</evidence>
<evidence type="ECO:0000256" key="3">
    <source>
        <dbReference type="ARBA" id="ARBA00022679"/>
    </source>
</evidence>
<gene>
    <name evidence="11" type="ORF">ERUC_LOCUS12728</name>
</gene>
<keyword evidence="7 9" id="KW-0472">Membrane</keyword>